<keyword evidence="4" id="KW-0328">Glycosyltransferase</keyword>
<dbReference type="InterPro" id="IPR029044">
    <property type="entry name" value="Nucleotide-diphossugar_trans"/>
</dbReference>
<dbReference type="PANTHER" id="PTHR43685">
    <property type="entry name" value="GLYCOSYLTRANSFERASE"/>
    <property type="match status" value="1"/>
</dbReference>
<comment type="caution">
    <text evidence="4">The sequence shown here is derived from an EMBL/GenBank/DDBJ whole genome shotgun (WGS) entry which is preliminary data.</text>
</comment>
<evidence type="ECO:0000256" key="1">
    <source>
        <dbReference type="ARBA" id="ARBA00022679"/>
    </source>
</evidence>
<gene>
    <name evidence="4" type="ORF">ACFX5F_11765</name>
</gene>
<dbReference type="EMBL" id="JBHZPY010000010">
    <property type="protein sequence ID" value="MFE3871896.1"/>
    <property type="molecule type" value="Genomic_DNA"/>
</dbReference>
<proteinExistence type="predicted"/>
<dbReference type="Pfam" id="PF02709">
    <property type="entry name" value="Glyco_transf_7C"/>
    <property type="match status" value="1"/>
</dbReference>
<evidence type="ECO:0000259" key="2">
    <source>
        <dbReference type="Pfam" id="PF00535"/>
    </source>
</evidence>
<feature type="domain" description="Galactosyltransferase C-terminal" evidence="3">
    <location>
        <begin position="147"/>
        <end position="192"/>
    </location>
</feature>
<dbReference type="PANTHER" id="PTHR43685:SF2">
    <property type="entry name" value="GLYCOSYLTRANSFERASE 2-LIKE DOMAIN-CONTAINING PROTEIN"/>
    <property type="match status" value="1"/>
</dbReference>
<dbReference type="Proteomes" id="UP001600107">
    <property type="component" value="Unassembled WGS sequence"/>
</dbReference>
<dbReference type="InterPro" id="IPR001173">
    <property type="entry name" value="Glyco_trans_2-like"/>
</dbReference>
<evidence type="ECO:0000313" key="5">
    <source>
        <dbReference type="Proteomes" id="UP001600107"/>
    </source>
</evidence>
<dbReference type="InterPro" id="IPR050834">
    <property type="entry name" value="Glycosyltransf_2"/>
</dbReference>
<organism evidence="4 5">
    <name type="scientific">Flavobacterium zhoui</name>
    <dbReference type="NCBI Taxonomy" id="3230414"/>
    <lineage>
        <taxon>Bacteria</taxon>
        <taxon>Pseudomonadati</taxon>
        <taxon>Bacteroidota</taxon>
        <taxon>Flavobacteriia</taxon>
        <taxon>Flavobacteriales</taxon>
        <taxon>Flavobacteriaceae</taxon>
        <taxon>Flavobacterium</taxon>
    </lineage>
</organism>
<dbReference type="SUPFAM" id="SSF53448">
    <property type="entry name" value="Nucleotide-diphospho-sugar transferases"/>
    <property type="match status" value="1"/>
</dbReference>
<dbReference type="Gene3D" id="3.90.550.10">
    <property type="entry name" value="Spore Coat Polysaccharide Biosynthesis Protein SpsA, Chain A"/>
    <property type="match status" value="1"/>
</dbReference>
<keyword evidence="5" id="KW-1185">Reference proteome</keyword>
<dbReference type="GO" id="GO:0016757">
    <property type="term" value="F:glycosyltransferase activity"/>
    <property type="evidence" value="ECO:0007669"/>
    <property type="project" value="UniProtKB-KW"/>
</dbReference>
<dbReference type="Pfam" id="PF00535">
    <property type="entry name" value="Glycos_transf_2"/>
    <property type="match status" value="1"/>
</dbReference>
<protein>
    <submittedName>
        <fullName evidence="4">Glycosyltransferase</fullName>
        <ecNumber evidence="4">2.4.-.-</ecNumber>
    </submittedName>
</protein>
<keyword evidence="1 4" id="KW-0808">Transferase</keyword>
<name>A0ABW6I6J3_9FLAO</name>
<accession>A0ABW6I6J3</accession>
<evidence type="ECO:0000259" key="3">
    <source>
        <dbReference type="Pfam" id="PF02709"/>
    </source>
</evidence>
<reference evidence="4 5" key="1">
    <citation type="submission" date="2024-06" db="EMBL/GenBank/DDBJ databases">
        <title>Flavobacterium spp. isolated from glacier.</title>
        <authorList>
            <person name="Han D."/>
        </authorList>
    </citation>
    <scope>NUCLEOTIDE SEQUENCE [LARGE SCALE GENOMIC DNA]</scope>
    <source>
        <strain evidence="4 5">ZS1P70</strain>
    </source>
</reference>
<evidence type="ECO:0000313" key="4">
    <source>
        <dbReference type="EMBL" id="MFE3871896.1"/>
    </source>
</evidence>
<dbReference type="EC" id="2.4.-.-" evidence="4"/>
<dbReference type="InterPro" id="IPR027791">
    <property type="entry name" value="Galactosyl_T_C"/>
</dbReference>
<dbReference type="RefSeq" id="WP_379852228.1">
    <property type="nucleotide sequence ID" value="NZ_JBHZPY010000010.1"/>
</dbReference>
<sequence length="277" mass="32222">MQNNILVSIIIPCFNDAKYIEQAVNSALNQTYAYKEIIVVDDGSNIETKAVLQKLRPTITKLITQENQGQSVARNAGISESKGEYILVLDSDDFFEPSFCEKAVLALEDINRKIVACHIVRWVDEKKIDEYHNKGGDLKVLMLSNQATGSVMFRKEDFFKIGGYDESMRKGFEDWEYYIRLLKNGGLLHIIKEPLFNYRMRTDSTTSKANSIKYELLNYIYGKHRDLNIAYFDVFVQHLLSRIEKEEIEKIKNTQRLEFIIGKMMLKPLRWVKSLIR</sequence>
<feature type="domain" description="Glycosyltransferase 2-like" evidence="2">
    <location>
        <begin position="8"/>
        <end position="140"/>
    </location>
</feature>